<keyword evidence="4 7" id="KW-0479">Metal-binding</keyword>
<dbReference type="SUPFAM" id="SSF53738">
    <property type="entry name" value="Phosphoglucomutase, first 3 domains"/>
    <property type="match status" value="3"/>
</dbReference>
<dbReference type="GO" id="GO:0016868">
    <property type="term" value="F:intramolecular phosphotransferase activity"/>
    <property type="evidence" value="ECO:0007669"/>
    <property type="project" value="InterPro"/>
</dbReference>
<dbReference type="Proteomes" id="UP000009376">
    <property type="component" value="Unassembled WGS sequence"/>
</dbReference>
<dbReference type="Gene3D" id="3.30.310.50">
    <property type="entry name" value="Alpha-D-phosphohexomutase, C-terminal domain"/>
    <property type="match status" value="1"/>
</dbReference>
<keyword evidence="6" id="KW-0413">Isomerase</keyword>
<dbReference type="InterPro" id="IPR016055">
    <property type="entry name" value="A-D-PHexomutase_a/b/a-I/II/III"/>
</dbReference>
<feature type="domain" description="Alpha-D-phosphohexomutase alpha/beta/alpha" evidence="11">
    <location>
        <begin position="245"/>
        <end position="341"/>
    </location>
</feature>
<accession>D6GV91</accession>
<dbReference type="InterPro" id="IPR036900">
    <property type="entry name" value="A-D-PHexomutase_C_sf"/>
</dbReference>
<dbReference type="InterPro" id="IPR005841">
    <property type="entry name" value="Alpha-D-phosphohexomutase_SF"/>
</dbReference>
<dbReference type="InterPro" id="IPR005843">
    <property type="entry name" value="A-D-PHexomutase_C"/>
</dbReference>
<evidence type="ECO:0000256" key="3">
    <source>
        <dbReference type="ARBA" id="ARBA00022553"/>
    </source>
</evidence>
<dbReference type="InterPro" id="IPR005844">
    <property type="entry name" value="A-D-PHexomutase_a/b/a-I"/>
</dbReference>
<gene>
    <name evidence="12" type="ORF">BJBARM5_0400</name>
</gene>
<evidence type="ECO:0000256" key="4">
    <source>
        <dbReference type="ARBA" id="ARBA00022723"/>
    </source>
</evidence>
<proteinExistence type="inferred from homology"/>
<dbReference type="PANTHER" id="PTHR43771">
    <property type="entry name" value="PHOSPHOMANNOMUTASE"/>
    <property type="match status" value="1"/>
</dbReference>
<dbReference type="Pfam" id="PF02878">
    <property type="entry name" value="PGM_PMM_I"/>
    <property type="match status" value="1"/>
</dbReference>
<evidence type="ECO:0000259" key="11">
    <source>
        <dbReference type="Pfam" id="PF02880"/>
    </source>
</evidence>
<dbReference type="Pfam" id="PF02880">
    <property type="entry name" value="PGM_PMM_III"/>
    <property type="match status" value="1"/>
</dbReference>
<dbReference type="Gene3D" id="3.40.120.10">
    <property type="entry name" value="Alpha-D-Glucose-1,6-Bisphosphate, subunit A, domain 3"/>
    <property type="match status" value="3"/>
</dbReference>
<name>D6GV91_PARA5</name>
<reference evidence="12 13" key="1">
    <citation type="journal article" date="2010" name="Proc. Natl. Acad. Sci. U.S.A.">
        <title>Enigmatic, ultrasmall, uncultivated Archaea.</title>
        <authorList>
            <person name="Baker B.J."/>
            <person name="Comolli L.R."/>
            <person name="Dick G.J."/>
            <person name="Hauser L.J."/>
            <person name="Hyatt D."/>
            <person name="Dill B.D."/>
            <person name="Land M.L."/>
            <person name="Verberkmoes N.C."/>
            <person name="Hettich R.L."/>
            <person name="Banfield J.F."/>
        </authorList>
    </citation>
    <scope>NUCLEOTIDE SEQUENCE [LARGE SCALE GENOMIC DNA]</scope>
</reference>
<dbReference type="PANTHER" id="PTHR43771:SF1">
    <property type="entry name" value="PHOSPHOMANNOMUTASE"/>
    <property type="match status" value="1"/>
</dbReference>
<evidence type="ECO:0000313" key="12">
    <source>
        <dbReference type="EMBL" id="EFD92892.1"/>
    </source>
</evidence>
<comment type="similarity">
    <text evidence="2 7">Belongs to the phosphohexose mutase family.</text>
</comment>
<evidence type="ECO:0000256" key="2">
    <source>
        <dbReference type="ARBA" id="ARBA00010231"/>
    </source>
</evidence>
<dbReference type="InterPro" id="IPR005845">
    <property type="entry name" value="A-D-PHexomutase_a/b/a-II"/>
</dbReference>
<dbReference type="GO" id="GO:0000287">
    <property type="term" value="F:magnesium ion binding"/>
    <property type="evidence" value="ECO:0007669"/>
    <property type="project" value="InterPro"/>
</dbReference>
<dbReference type="AlphaFoldDB" id="D6GV91"/>
<dbReference type="Pfam" id="PF00408">
    <property type="entry name" value="PGM_PMM_IV"/>
    <property type="match status" value="1"/>
</dbReference>
<dbReference type="PROSITE" id="PS00710">
    <property type="entry name" value="PGM_PMM"/>
    <property type="match status" value="1"/>
</dbReference>
<feature type="domain" description="Alpha-D-phosphohexomutase C-terminal" evidence="8">
    <location>
        <begin position="356"/>
        <end position="418"/>
    </location>
</feature>
<dbReference type="InterPro" id="IPR005846">
    <property type="entry name" value="A-D-PHexomutase_a/b/a-III"/>
</dbReference>
<evidence type="ECO:0000256" key="6">
    <source>
        <dbReference type="ARBA" id="ARBA00023235"/>
    </source>
</evidence>
<feature type="domain" description="Alpha-D-phosphohexomutase alpha/beta/alpha" evidence="10">
    <location>
        <begin position="137"/>
        <end position="236"/>
    </location>
</feature>
<organism evidence="12 13">
    <name type="scientific">Candidatus Parvarchaeum acidophilus ARMAN-5</name>
    <dbReference type="NCBI Taxonomy" id="662762"/>
    <lineage>
        <taxon>Archaea</taxon>
        <taxon>Candidatus Parvarchaeota</taxon>
        <taxon>Candidatus Parvarchaeum</taxon>
    </lineage>
</organism>
<dbReference type="GO" id="GO:0005975">
    <property type="term" value="P:carbohydrate metabolic process"/>
    <property type="evidence" value="ECO:0007669"/>
    <property type="project" value="InterPro"/>
</dbReference>
<dbReference type="EMBL" id="GG745551">
    <property type="protein sequence ID" value="EFD92892.1"/>
    <property type="molecule type" value="Genomic_DNA"/>
</dbReference>
<evidence type="ECO:0000256" key="7">
    <source>
        <dbReference type="RuleBase" id="RU004326"/>
    </source>
</evidence>
<comment type="cofactor">
    <cofactor evidence="1">
        <name>Mg(2+)</name>
        <dbReference type="ChEBI" id="CHEBI:18420"/>
    </cofactor>
</comment>
<keyword evidence="5 7" id="KW-0460">Magnesium</keyword>
<evidence type="ECO:0000313" key="13">
    <source>
        <dbReference type="Proteomes" id="UP000009376"/>
    </source>
</evidence>
<evidence type="ECO:0000259" key="10">
    <source>
        <dbReference type="Pfam" id="PF02879"/>
    </source>
</evidence>
<evidence type="ECO:0000256" key="5">
    <source>
        <dbReference type="ARBA" id="ARBA00022842"/>
    </source>
</evidence>
<dbReference type="Pfam" id="PF02879">
    <property type="entry name" value="PGM_PMM_II"/>
    <property type="match status" value="1"/>
</dbReference>
<dbReference type="InterPro" id="IPR016066">
    <property type="entry name" value="A-D-PHexomutase_CS"/>
</dbReference>
<evidence type="ECO:0000256" key="1">
    <source>
        <dbReference type="ARBA" id="ARBA00001946"/>
    </source>
</evidence>
<evidence type="ECO:0000259" key="9">
    <source>
        <dbReference type="Pfam" id="PF02878"/>
    </source>
</evidence>
<protein>
    <submittedName>
        <fullName evidence="12">Phosphoglucomutase/phosphomannomutase alpha/beta/alpha domain I</fullName>
    </submittedName>
</protein>
<evidence type="ECO:0000259" key="8">
    <source>
        <dbReference type="Pfam" id="PF00408"/>
    </source>
</evidence>
<feature type="domain" description="Alpha-D-phosphohexomutase alpha/beta/alpha" evidence="9">
    <location>
        <begin position="2"/>
        <end position="123"/>
    </location>
</feature>
<dbReference type="PRINTS" id="PR00509">
    <property type="entry name" value="PGMPMM"/>
</dbReference>
<sequence>MEIFKEYDIRGIYPEELNEKNAYNISRAIATYLKNKKIFLGYDNRIGSLAIRNFVKKGLVESGKEVIDIGMGPIMIPVFASFIEKSDGLCITASHNPAKYTGLLPYSKGVTVTPEKIKKIYDSGKFKDSIGSMNEDDYNERYISYITKSIKTVKLNIGIDSMGGSTTSIAPDIFTRLGSKTTLLHKKPDSKDEGKTPEPIKENATQLGNMVKKNQLDMGIQMDADGDRVGFVDEKGTFVDPMVVTMIFIKYLKLKNIVATVACSSHLEEFANVTYSKVGRPNIEKLLKNGKYDLGVETASHFYFGRYFPFSDGLLGAVLMADILNKTGKKFSKIVEEFPKVYFESSSIPFKSEKEREKKLESIEKSAKKYGNITKVDGVKIKNDNGFMLFRKSNTEPLLRIYYEGKDADSFKKIKNKVKLITK</sequence>
<keyword evidence="3" id="KW-0597">Phosphoprotein</keyword>
<dbReference type="SUPFAM" id="SSF55957">
    <property type="entry name" value="Phosphoglucomutase, C-terminal domain"/>
    <property type="match status" value="1"/>
</dbReference>